<comment type="subcellular location">
    <subcellularLocation>
        <location evidence="1">Cell envelope</location>
    </subcellularLocation>
</comment>
<comment type="caution">
    <text evidence="7">The sequence shown here is derived from an EMBL/GenBank/DDBJ whole genome shotgun (WGS) entry which is preliminary data.</text>
</comment>
<feature type="domain" description="Thioredoxin" evidence="6">
    <location>
        <begin position="371"/>
        <end position="516"/>
    </location>
</feature>
<evidence type="ECO:0000256" key="2">
    <source>
        <dbReference type="ARBA" id="ARBA00022748"/>
    </source>
</evidence>
<dbReference type="InterPro" id="IPR017937">
    <property type="entry name" value="Thioredoxin_CS"/>
</dbReference>
<dbReference type="Gene3D" id="3.40.30.10">
    <property type="entry name" value="Glutaredoxin"/>
    <property type="match status" value="1"/>
</dbReference>
<dbReference type="SUPFAM" id="SSF52833">
    <property type="entry name" value="Thioredoxin-like"/>
    <property type="match status" value="1"/>
</dbReference>
<dbReference type="EMBL" id="JACSPQ010000002">
    <property type="protein sequence ID" value="MBD8001781.1"/>
    <property type="molecule type" value="Genomic_DNA"/>
</dbReference>
<dbReference type="PANTHER" id="PTHR42852:SF6">
    <property type="entry name" value="THIOL:DISULFIDE INTERCHANGE PROTEIN DSBE"/>
    <property type="match status" value="1"/>
</dbReference>
<dbReference type="RefSeq" id="WP_191709917.1">
    <property type="nucleotide sequence ID" value="NZ_JACSPQ010000002.1"/>
</dbReference>
<name>A0ABR8VAW5_9BACT</name>
<keyword evidence="3" id="KW-1015">Disulfide bond</keyword>
<keyword evidence="2" id="KW-0201">Cytochrome c-type biogenesis</keyword>
<organism evidence="7 8">
    <name type="scientific">Phocaeicola faecium</name>
    <dbReference type="NCBI Taxonomy" id="2762213"/>
    <lineage>
        <taxon>Bacteria</taxon>
        <taxon>Pseudomonadati</taxon>
        <taxon>Bacteroidota</taxon>
        <taxon>Bacteroidia</taxon>
        <taxon>Bacteroidales</taxon>
        <taxon>Bacteroidaceae</taxon>
        <taxon>Phocaeicola</taxon>
    </lineage>
</organism>
<evidence type="ECO:0000256" key="5">
    <source>
        <dbReference type="SAM" id="SignalP"/>
    </source>
</evidence>
<evidence type="ECO:0000256" key="4">
    <source>
        <dbReference type="ARBA" id="ARBA00023284"/>
    </source>
</evidence>
<evidence type="ECO:0000256" key="3">
    <source>
        <dbReference type="ARBA" id="ARBA00023157"/>
    </source>
</evidence>
<protein>
    <submittedName>
        <fullName evidence="7">Redoxin family protein</fullName>
    </submittedName>
</protein>
<dbReference type="PANTHER" id="PTHR42852">
    <property type="entry name" value="THIOL:DISULFIDE INTERCHANGE PROTEIN DSBE"/>
    <property type="match status" value="1"/>
</dbReference>
<dbReference type="PROSITE" id="PS51352">
    <property type="entry name" value="THIOREDOXIN_2"/>
    <property type="match status" value="1"/>
</dbReference>
<dbReference type="CDD" id="cd02966">
    <property type="entry name" value="TlpA_like_family"/>
    <property type="match status" value="1"/>
</dbReference>
<dbReference type="InterPro" id="IPR050553">
    <property type="entry name" value="Thioredoxin_ResA/DsbE_sf"/>
</dbReference>
<sequence length="516" mass="58070">MKRIVRTIVVSILCCLPVWLQAQHIQKRVVEHPGFITTNTAEIEIKKIILTDEQTQVDAVIYGKPGEIAVISPDTYLTTEKNSFRLREAENISIGGTTEPERIPESGKLNVTFSFAPIPRGVHEVDFVEEETGWTIYGVQLSRQEPYVYIPNFLKSQPENTIPELPEPGLSAGKAVVNGYLLGYDTRMGVDMLLTYTDKLFPNTWKNNVTVRQDGSFHAEIDMLQPDTVHLSVNKAILPIFLVPEEEVTIYVSLPRLSMAASSLLEDKYRRKQKAWFDGAAEIINTELATTGTSHALKSYRLAEKDLTQNDAVKSAIRKDKEAVRPLCERLLKNPILTSADRKVLKDLTFEDIRRYVEQKSETLLLEAARSESSHEAVIATLDDKIAGSDILPQLIAPHRGRAILIDFWATWCGPCRKSIRAMKPLRQKLASKDIVYIYLTGPSSPENIWKETLKEMTGVHFRLTETQWKDVCSAYGITGIPAYLIISHDGKLKSKHIGFPGADILEKDLLRASEE</sequence>
<dbReference type="InterPro" id="IPR036249">
    <property type="entry name" value="Thioredoxin-like_sf"/>
</dbReference>
<reference evidence="7 8" key="1">
    <citation type="submission" date="2020-08" db="EMBL/GenBank/DDBJ databases">
        <title>A Genomic Blueprint of the Chicken Gut Microbiome.</title>
        <authorList>
            <person name="Gilroy R."/>
            <person name="Ravi A."/>
            <person name="Getino M."/>
            <person name="Pursley I."/>
            <person name="Horton D.L."/>
            <person name="Alikhan N.-F."/>
            <person name="Baker D."/>
            <person name="Gharbi K."/>
            <person name="Hall N."/>
            <person name="Watson M."/>
            <person name="Adriaenssens E.M."/>
            <person name="Foster-Nyarko E."/>
            <person name="Jarju S."/>
            <person name="Secka A."/>
            <person name="Antonio M."/>
            <person name="Oren A."/>
            <person name="Chaudhuri R."/>
            <person name="La Ragione R.M."/>
            <person name="Hildebrand F."/>
            <person name="Pallen M.J."/>
        </authorList>
    </citation>
    <scope>NUCLEOTIDE SEQUENCE [LARGE SCALE GENOMIC DNA]</scope>
    <source>
        <strain evidence="7 8">Sa1YUN3</strain>
    </source>
</reference>
<dbReference type="InterPro" id="IPR013766">
    <property type="entry name" value="Thioredoxin_domain"/>
</dbReference>
<dbReference type="Pfam" id="PF13905">
    <property type="entry name" value="Thioredoxin_8"/>
    <property type="match status" value="1"/>
</dbReference>
<evidence type="ECO:0000259" key="6">
    <source>
        <dbReference type="PROSITE" id="PS51352"/>
    </source>
</evidence>
<keyword evidence="4" id="KW-0676">Redox-active center</keyword>
<evidence type="ECO:0000313" key="7">
    <source>
        <dbReference type="EMBL" id="MBD8001781.1"/>
    </source>
</evidence>
<keyword evidence="8" id="KW-1185">Reference proteome</keyword>
<gene>
    <name evidence="7" type="ORF">H9626_06040</name>
</gene>
<dbReference type="InterPro" id="IPR012336">
    <property type="entry name" value="Thioredoxin-like_fold"/>
</dbReference>
<proteinExistence type="predicted"/>
<dbReference type="PROSITE" id="PS00194">
    <property type="entry name" value="THIOREDOXIN_1"/>
    <property type="match status" value="1"/>
</dbReference>
<dbReference type="Proteomes" id="UP000616346">
    <property type="component" value="Unassembled WGS sequence"/>
</dbReference>
<feature type="chain" id="PRO_5045288519" evidence="5">
    <location>
        <begin position="23"/>
        <end position="516"/>
    </location>
</feature>
<evidence type="ECO:0000256" key="1">
    <source>
        <dbReference type="ARBA" id="ARBA00004196"/>
    </source>
</evidence>
<accession>A0ABR8VAW5</accession>
<evidence type="ECO:0000313" key="8">
    <source>
        <dbReference type="Proteomes" id="UP000616346"/>
    </source>
</evidence>
<keyword evidence="5" id="KW-0732">Signal</keyword>
<feature type="signal peptide" evidence="5">
    <location>
        <begin position="1"/>
        <end position="22"/>
    </location>
</feature>